<dbReference type="Proteomes" id="UP000318138">
    <property type="component" value="Chromosome"/>
</dbReference>
<keyword evidence="1" id="KW-0732">Signal</keyword>
<dbReference type="RefSeq" id="WP_176011325.1">
    <property type="nucleotide sequence ID" value="NZ_CP041372.2"/>
</dbReference>
<name>A0A859FKR2_9BACI</name>
<evidence type="ECO:0000259" key="2">
    <source>
        <dbReference type="Pfam" id="PF00395"/>
    </source>
</evidence>
<feature type="domain" description="SLH" evidence="2">
    <location>
        <begin position="3"/>
        <end position="20"/>
    </location>
</feature>
<dbReference type="Pfam" id="PF00395">
    <property type="entry name" value="SLH"/>
    <property type="match status" value="1"/>
</dbReference>
<keyword evidence="4" id="KW-1185">Reference proteome</keyword>
<dbReference type="AlphaFoldDB" id="A0A859FKR2"/>
<evidence type="ECO:0000313" key="4">
    <source>
        <dbReference type="Proteomes" id="UP000318138"/>
    </source>
</evidence>
<dbReference type="EMBL" id="CP041372">
    <property type="protein sequence ID" value="QKS73369.1"/>
    <property type="molecule type" value="Genomic_DNA"/>
</dbReference>
<proteinExistence type="predicted"/>
<evidence type="ECO:0000256" key="1">
    <source>
        <dbReference type="ARBA" id="ARBA00022729"/>
    </source>
</evidence>
<accession>A0A859FKR2</accession>
<dbReference type="InterPro" id="IPR001119">
    <property type="entry name" value="SLH_dom"/>
</dbReference>
<reference evidence="4" key="1">
    <citation type="submission" date="2019-07" db="EMBL/GenBank/DDBJ databases">
        <title>Bacillus alkalisoli sp. nov. isolated from saline soil.</title>
        <authorList>
            <person name="Sun J.-Q."/>
            <person name="Xu L."/>
        </authorList>
    </citation>
    <scope>NUCLEOTIDE SEQUENCE [LARGE SCALE GENOMIC DNA]</scope>
    <source>
        <strain evidence="4">M4U3P1</strain>
    </source>
</reference>
<gene>
    <name evidence="3" type="ORF">FLK61_41525</name>
</gene>
<dbReference type="KEGG" id="psua:FLK61_41525"/>
<sequence length="24" mass="2841">MDYDKDTFAPHELITREEMAAMIL</sequence>
<organism evidence="3 4">
    <name type="scientific">Paenalkalicoccus suaedae</name>
    <dbReference type="NCBI Taxonomy" id="2592382"/>
    <lineage>
        <taxon>Bacteria</taxon>
        <taxon>Bacillati</taxon>
        <taxon>Bacillota</taxon>
        <taxon>Bacilli</taxon>
        <taxon>Bacillales</taxon>
        <taxon>Bacillaceae</taxon>
        <taxon>Paenalkalicoccus</taxon>
    </lineage>
</organism>
<evidence type="ECO:0000313" key="3">
    <source>
        <dbReference type="EMBL" id="QKS73369.1"/>
    </source>
</evidence>
<protein>
    <submittedName>
        <fullName evidence="3">S-layer homology domain-containing protein</fullName>
    </submittedName>
</protein>